<feature type="compositionally biased region" description="Polar residues" evidence="1">
    <location>
        <begin position="21"/>
        <end position="39"/>
    </location>
</feature>
<evidence type="ECO:0000256" key="2">
    <source>
        <dbReference type="SAM" id="Phobius"/>
    </source>
</evidence>
<comment type="caution">
    <text evidence="3">The sequence shown here is derived from an EMBL/GenBank/DDBJ whole genome shotgun (WGS) entry which is preliminary data.</text>
</comment>
<feature type="transmembrane region" description="Helical" evidence="2">
    <location>
        <begin position="673"/>
        <end position="696"/>
    </location>
</feature>
<dbReference type="InterPro" id="IPR021840">
    <property type="entry name" value="DUF3433"/>
</dbReference>
<proteinExistence type="predicted"/>
<keyword evidence="2" id="KW-0812">Transmembrane</keyword>
<reference evidence="3 4" key="1">
    <citation type="submission" date="2018-08" db="EMBL/GenBank/DDBJ databases">
        <title>Draft genome of the lignicolous fungus Coniochaeta pulveracea.</title>
        <authorList>
            <person name="Borstlap C.J."/>
            <person name="De Witt R.N."/>
            <person name="Botha A."/>
            <person name="Volschenk H."/>
        </authorList>
    </citation>
    <scope>NUCLEOTIDE SEQUENCE [LARGE SCALE GENOMIC DNA]</scope>
    <source>
        <strain evidence="3 4">CAB683</strain>
    </source>
</reference>
<dbReference type="PANTHER" id="PTHR37544">
    <property type="entry name" value="SPRAY-RELATED"/>
    <property type="match status" value="1"/>
</dbReference>
<feature type="transmembrane region" description="Helical" evidence="2">
    <location>
        <begin position="390"/>
        <end position="410"/>
    </location>
</feature>
<name>A0A420Y0L5_9PEZI</name>
<evidence type="ECO:0000313" key="3">
    <source>
        <dbReference type="EMBL" id="RKU41426.1"/>
    </source>
</evidence>
<organism evidence="3 4">
    <name type="scientific">Coniochaeta pulveracea</name>
    <dbReference type="NCBI Taxonomy" id="177199"/>
    <lineage>
        <taxon>Eukaryota</taxon>
        <taxon>Fungi</taxon>
        <taxon>Dikarya</taxon>
        <taxon>Ascomycota</taxon>
        <taxon>Pezizomycotina</taxon>
        <taxon>Sordariomycetes</taxon>
        <taxon>Sordariomycetidae</taxon>
        <taxon>Coniochaetales</taxon>
        <taxon>Coniochaetaceae</taxon>
        <taxon>Coniochaeta</taxon>
    </lineage>
</organism>
<feature type="transmembrane region" description="Helical" evidence="2">
    <location>
        <begin position="485"/>
        <end position="508"/>
    </location>
</feature>
<feature type="region of interest" description="Disordered" evidence="1">
    <location>
        <begin position="1"/>
        <end position="41"/>
    </location>
</feature>
<keyword evidence="2" id="KW-0472">Membrane</keyword>
<sequence>MSFQNLDFGHVQPSRDIRSQHIYSSHNGKPASNRSSESTLRPLVDESTSSYVDYSVIEPAASQPLQPTTKSHRESLPSPASTTTDLDGADRVALSLVTVPRNFSNSRYTQPLPRSAAGELLSQHAMAAYEAQMNAAMLTGFRDELAREAGVITPGVDDTPAIHYALEQLSRDRDTGYSGHDSLDSDETMPGTNLVAGEDLGYRQATAVPVPLPRSLSSYQTPATPLSRESATPLAHLQPERDNNEPNNFTLARFNMTKPLSPLQSEDDRRSFAERVQTPPYGQKDVPWTVDPISSFKPTVATRPGINPIVMGTDRTGPSRMKTAGGTPELQYRPQLLWPIHFIILITLSLLMMAALIFCAIYSSEQHGLVAYSGSIYSGQYFTFRILPQLLAACILVYAQAITTTMIRVLPFIRLSSMDRADRERAIYMDLYPRYVLWPRITDRWQIRLPMVVTWALYLSLPLQSSLFTVILVDGTWRWATVQGVAWTLVAMYLVSIVAMGEAGIYWWTRIHHTGLRWDPRSLADVITMISATNVAEQYRGTDLAGKRESIRFALKHRRVEKLGYWPGKDGFVYGLRSMETPTARGYGGMNEKEHPMSGEGRYIPPSDLEASAHATEVRYRFLPWCLRGIAVIASVVTGTVLVVALFVVSFLPSTRISHGFLPLLSAAPGPGAFSPADFLFSFIPSLIGLIMYLLFLELDMHLRILQPWAALASETPRGATANQSILADYAACLPLQTTYRAVRNGHYRLAVVSALSSIFILLPVLGGATFMALTDAKTYEVRMFPSLPVFGIVLGLCVLYLGGLMALVPFRYTMRLPHGVGCLAEIMGFLMNKELREEEVFRNVRSKAELESRLASGGREGEGRWCFGVNGGRGAGEMLGVRRLRMFTVRKSQIRRGERDGRGSFGRLEQDEASVVGGV</sequence>
<evidence type="ECO:0000313" key="4">
    <source>
        <dbReference type="Proteomes" id="UP000275385"/>
    </source>
</evidence>
<dbReference type="PANTHER" id="PTHR37544:SF1">
    <property type="entry name" value="PHOSPHORIBOSYLAMINOIMIDAZOLE-SUCCINOCARBOXAMIDE SYNTHASE"/>
    <property type="match status" value="1"/>
</dbReference>
<dbReference type="OrthoDB" id="3057599at2759"/>
<dbReference type="STRING" id="177199.A0A420Y0L5"/>
<gene>
    <name evidence="3" type="ORF">DL546_004526</name>
</gene>
<evidence type="ECO:0000256" key="1">
    <source>
        <dbReference type="SAM" id="MobiDB-lite"/>
    </source>
</evidence>
<keyword evidence="4" id="KW-1185">Reference proteome</keyword>
<feature type="transmembrane region" description="Helical" evidence="2">
    <location>
        <begin position="786"/>
        <end position="809"/>
    </location>
</feature>
<dbReference type="EMBL" id="QVQW01000075">
    <property type="protein sequence ID" value="RKU41426.1"/>
    <property type="molecule type" value="Genomic_DNA"/>
</dbReference>
<feature type="transmembrane region" description="Helical" evidence="2">
    <location>
        <begin position="449"/>
        <end position="473"/>
    </location>
</feature>
<dbReference type="Pfam" id="PF11915">
    <property type="entry name" value="DUF3433"/>
    <property type="match status" value="2"/>
</dbReference>
<evidence type="ECO:0008006" key="5">
    <source>
        <dbReference type="Google" id="ProtNLM"/>
    </source>
</evidence>
<feature type="transmembrane region" description="Helical" evidence="2">
    <location>
        <begin position="750"/>
        <end position="774"/>
    </location>
</feature>
<dbReference type="AlphaFoldDB" id="A0A420Y0L5"/>
<dbReference type="Proteomes" id="UP000275385">
    <property type="component" value="Unassembled WGS sequence"/>
</dbReference>
<accession>A0A420Y0L5</accession>
<feature type="region of interest" description="Disordered" evidence="1">
    <location>
        <begin position="60"/>
        <end position="87"/>
    </location>
</feature>
<protein>
    <recommendedName>
        <fullName evidence="5">Phosphoribosylaminoimidazole-succinocarboxamide synthase</fullName>
    </recommendedName>
</protein>
<feature type="transmembrane region" description="Helical" evidence="2">
    <location>
        <begin position="629"/>
        <end position="653"/>
    </location>
</feature>
<feature type="transmembrane region" description="Helical" evidence="2">
    <location>
        <begin position="342"/>
        <end position="363"/>
    </location>
</feature>
<keyword evidence="2" id="KW-1133">Transmembrane helix</keyword>